<dbReference type="Pfam" id="PF00583">
    <property type="entry name" value="Acetyltransf_1"/>
    <property type="match status" value="1"/>
</dbReference>
<dbReference type="PANTHER" id="PTHR43305:SF1">
    <property type="entry name" value="FAMILY N-ACETYLTRANSFERASE, PUTATIVE (AFU_ORTHOLOGUE AFUA_2G01380)-RELATED"/>
    <property type="match status" value="1"/>
</dbReference>
<proteinExistence type="predicted"/>
<accession>A0A5M3Z4Y4</accession>
<dbReference type="EMBL" id="BLJY01000005">
    <property type="protein sequence ID" value="GFF16018.1"/>
    <property type="molecule type" value="Genomic_DNA"/>
</dbReference>
<dbReference type="InterPro" id="IPR052777">
    <property type="entry name" value="Acetyltransferase_Enz"/>
</dbReference>
<sequence length="175" mass="18873">MDSNSPTKPPFTILPATTPSHITTARTLFTSYAAWLALDLTFQNFSTELSSLPGPYAAPHGALLLAYSTTTPAHPLGCVAVRPLPNHASPDGGKKVCEMKRLYVLPEARGMGLGGALVREIVRCARDLGYAEMRLDTLPSMAGAMALYRRVGFREVEAYYETPLEGTVFLGLDLA</sequence>
<keyword evidence="2" id="KW-1185">Reference proteome</keyword>
<dbReference type="OrthoDB" id="41532at2759"/>
<dbReference type="PANTHER" id="PTHR43305">
    <property type="entry name" value="FAMILY N-ACETYLTRANSFERASE, PUTATIVE (AFU_ORTHOLOGUE AFUA_2G01380)-RELATED"/>
    <property type="match status" value="1"/>
</dbReference>
<dbReference type="SUPFAM" id="SSF55729">
    <property type="entry name" value="Acyl-CoA N-acyltransferases (Nat)"/>
    <property type="match status" value="1"/>
</dbReference>
<evidence type="ECO:0000313" key="1">
    <source>
        <dbReference type="EMBL" id="GFF16018.1"/>
    </source>
</evidence>
<dbReference type="GO" id="GO:0016747">
    <property type="term" value="F:acyltransferase activity, transferring groups other than amino-acyl groups"/>
    <property type="evidence" value="ECO:0007669"/>
    <property type="project" value="InterPro"/>
</dbReference>
<dbReference type="InterPro" id="IPR000182">
    <property type="entry name" value="GNAT_dom"/>
</dbReference>
<dbReference type="CDD" id="cd04301">
    <property type="entry name" value="NAT_SF"/>
    <property type="match status" value="1"/>
</dbReference>
<dbReference type="PROSITE" id="PS51186">
    <property type="entry name" value="GNAT"/>
    <property type="match status" value="1"/>
</dbReference>
<organism evidence="1 2">
    <name type="scientific">Aspergillus terreus</name>
    <dbReference type="NCBI Taxonomy" id="33178"/>
    <lineage>
        <taxon>Eukaryota</taxon>
        <taxon>Fungi</taxon>
        <taxon>Dikarya</taxon>
        <taxon>Ascomycota</taxon>
        <taxon>Pezizomycotina</taxon>
        <taxon>Eurotiomycetes</taxon>
        <taxon>Eurotiomycetidae</taxon>
        <taxon>Eurotiales</taxon>
        <taxon>Aspergillaceae</taxon>
        <taxon>Aspergillus</taxon>
        <taxon>Aspergillus subgen. Circumdati</taxon>
    </lineage>
</organism>
<dbReference type="InterPro" id="IPR016181">
    <property type="entry name" value="Acyl_CoA_acyltransferase"/>
</dbReference>
<reference evidence="1 2" key="1">
    <citation type="submission" date="2020-01" db="EMBL/GenBank/DDBJ databases">
        <title>Aspergillus terreus IFO 6365 whole genome shotgun sequence.</title>
        <authorList>
            <person name="Kanamasa S."/>
            <person name="Takahashi H."/>
        </authorList>
    </citation>
    <scope>NUCLEOTIDE SEQUENCE [LARGE SCALE GENOMIC DNA]</scope>
    <source>
        <strain evidence="1 2">IFO 6365</strain>
    </source>
</reference>
<dbReference type="Proteomes" id="UP000452235">
    <property type="component" value="Unassembled WGS sequence"/>
</dbReference>
<dbReference type="AlphaFoldDB" id="A0A5M3Z4Y4"/>
<comment type="caution">
    <text evidence="1">The sequence shown here is derived from an EMBL/GenBank/DDBJ whole genome shotgun (WGS) entry which is preliminary data.</text>
</comment>
<name>A0A5M3Z4Y4_ASPTE</name>
<protein>
    <submittedName>
        <fullName evidence="1">Putative GNAT family acetyltransferase</fullName>
    </submittedName>
</protein>
<gene>
    <name evidence="1" type="ORF">ATEIFO6365_0005020800</name>
</gene>
<evidence type="ECO:0000313" key="2">
    <source>
        <dbReference type="Proteomes" id="UP000452235"/>
    </source>
</evidence>
<keyword evidence="1" id="KW-0808">Transferase</keyword>
<dbReference type="Gene3D" id="3.40.630.30">
    <property type="match status" value="1"/>
</dbReference>